<accession>A0A382VTH2</accession>
<protein>
    <recommendedName>
        <fullName evidence="2">SIS domain-containing protein</fullName>
    </recommendedName>
</protein>
<reference evidence="1" key="1">
    <citation type="submission" date="2018-05" db="EMBL/GenBank/DDBJ databases">
        <authorList>
            <person name="Lanie J.A."/>
            <person name="Ng W.-L."/>
            <person name="Kazmierczak K.M."/>
            <person name="Andrzejewski T.M."/>
            <person name="Davidsen T.M."/>
            <person name="Wayne K.J."/>
            <person name="Tettelin H."/>
            <person name="Glass J.I."/>
            <person name="Rusch D."/>
            <person name="Podicherti R."/>
            <person name="Tsui H.-C.T."/>
            <person name="Winkler M.E."/>
        </authorList>
    </citation>
    <scope>NUCLEOTIDE SEQUENCE</scope>
</reference>
<dbReference type="AlphaFoldDB" id="A0A382VTH2"/>
<gene>
    <name evidence="1" type="ORF">METZ01_LOCUS402524</name>
</gene>
<evidence type="ECO:0008006" key="2">
    <source>
        <dbReference type="Google" id="ProtNLM"/>
    </source>
</evidence>
<organism evidence="1">
    <name type="scientific">marine metagenome</name>
    <dbReference type="NCBI Taxonomy" id="408172"/>
    <lineage>
        <taxon>unclassified sequences</taxon>
        <taxon>metagenomes</taxon>
        <taxon>ecological metagenomes</taxon>
    </lineage>
</organism>
<dbReference type="EMBL" id="UINC01154404">
    <property type="protein sequence ID" value="SVD49670.1"/>
    <property type="molecule type" value="Genomic_DNA"/>
</dbReference>
<proteinExistence type="predicted"/>
<feature type="non-terminal residue" evidence="1">
    <location>
        <position position="54"/>
    </location>
</feature>
<feature type="non-terminal residue" evidence="1">
    <location>
        <position position="1"/>
    </location>
</feature>
<sequence length="54" mass="6259">VYHFDELRFIRVIDDALGQYPKIEETVDLLCEKGFKNLFLIGVGGTYSHFLPLQ</sequence>
<evidence type="ECO:0000313" key="1">
    <source>
        <dbReference type="EMBL" id="SVD49670.1"/>
    </source>
</evidence>
<name>A0A382VTH2_9ZZZZ</name>